<name>A0A8H6IWV4_9PEZI</name>
<proteinExistence type="predicted"/>
<organism evidence="2 3">
    <name type="scientific">Colletotrichum sojae</name>
    <dbReference type="NCBI Taxonomy" id="2175907"/>
    <lineage>
        <taxon>Eukaryota</taxon>
        <taxon>Fungi</taxon>
        <taxon>Dikarya</taxon>
        <taxon>Ascomycota</taxon>
        <taxon>Pezizomycotina</taxon>
        <taxon>Sordariomycetes</taxon>
        <taxon>Hypocreomycetidae</taxon>
        <taxon>Glomerellales</taxon>
        <taxon>Glomerellaceae</taxon>
        <taxon>Colletotrichum</taxon>
        <taxon>Colletotrichum orchidearum species complex</taxon>
    </lineage>
</organism>
<sequence>MARHHQLPSLRNIPDLLLWPPSSQRPPTKPPSPSFPRHQARREGIIVGQHQAAEKKIGFPPSNLPSVCAGKSKHIVPSEPHRTLSGREP</sequence>
<evidence type="ECO:0000313" key="3">
    <source>
        <dbReference type="Proteomes" id="UP000652219"/>
    </source>
</evidence>
<evidence type="ECO:0000313" key="2">
    <source>
        <dbReference type="EMBL" id="KAF6802207.1"/>
    </source>
</evidence>
<comment type="caution">
    <text evidence="2">The sequence shown here is derived from an EMBL/GenBank/DDBJ whole genome shotgun (WGS) entry which is preliminary data.</text>
</comment>
<feature type="compositionally biased region" description="Pro residues" evidence="1">
    <location>
        <begin position="23"/>
        <end position="34"/>
    </location>
</feature>
<feature type="region of interest" description="Disordered" evidence="1">
    <location>
        <begin position="1"/>
        <end position="43"/>
    </location>
</feature>
<reference evidence="2 3" key="1">
    <citation type="journal article" date="2020" name="Phytopathology">
        <title>Genome Sequence Resources of Colletotrichum truncatum, C. plurivorum, C. musicola, and C. sojae: Four Species Pathogenic to Soybean (Glycine max).</title>
        <authorList>
            <person name="Rogerio F."/>
            <person name="Boufleur T.R."/>
            <person name="Ciampi-Guillardi M."/>
            <person name="Sukno S.A."/>
            <person name="Thon M.R."/>
            <person name="Massola Junior N.S."/>
            <person name="Baroncelli R."/>
        </authorList>
    </citation>
    <scope>NUCLEOTIDE SEQUENCE [LARGE SCALE GENOMIC DNA]</scope>
    <source>
        <strain evidence="2 3">LFN0009</strain>
    </source>
</reference>
<accession>A0A8H6IWV4</accession>
<feature type="region of interest" description="Disordered" evidence="1">
    <location>
        <begin position="57"/>
        <end position="89"/>
    </location>
</feature>
<feature type="compositionally biased region" description="Basic and acidic residues" evidence="1">
    <location>
        <begin position="79"/>
        <end position="89"/>
    </location>
</feature>
<protein>
    <submittedName>
        <fullName evidence="2">Uncharacterized protein</fullName>
    </submittedName>
</protein>
<dbReference type="AlphaFoldDB" id="A0A8H6IWV4"/>
<evidence type="ECO:0000256" key="1">
    <source>
        <dbReference type="SAM" id="MobiDB-lite"/>
    </source>
</evidence>
<dbReference type="EMBL" id="WIGN01000281">
    <property type="protein sequence ID" value="KAF6802207.1"/>
    <property type="molecule type" value="Genomic_DNA"/>
</dbReference>
<gene>
    <name evidence="2" type="ORF">CSOJ01_11748</name>
</gene>
<keyword evidence="3" id="KW-1185">Reference proteome</keyword>
<dbReference type="Proteomes" id="UP000652219">
    <property type="component" value="Unassembled WGS sequence"/>
</dbReference>